<dbReference type="EMBL" id="CAAALY010264455">
    <property type="protein sequence ID" value="VEL40315.1"/>
    <property type="molecule type" value="Genomic_DNA"/>
</dbReference>
<feature type="region of interest" description="Disordered" evidence="1">
    <location>
        <begin position="16"/>
        <end position="67"/>
    </location>
</feature>
<dbReference type="AlphaFoldDB" id="A0A3S5BUB3"/>
<accession>A0A3S5BUB3</accession>
<evidence type="ECO:0000313" key="2">
    <source>
        <dbReference type="EMBL" id="VEL40315.1"/>
    </source>
</evidence>
<keyword evidence="3" id="KW-1185">Reference proteome</keyword>
<evidence type="ECO:0000313" key="3">
    <source>
        <dbReference type="Proteomes" id="UP000784294"/>
    </source>
</evidence>
<sequence>MAPDSLAVVVLVVPPERLRRSHPATHPPPLLPRLLPASESGPVGDEASAKGRRQQWRRKQQSPWRQD</sequence>
<feature type="compositionally biased region" description="Basic residues" evidence="1">
    <location>
        <begin position="50"/>
        <end position="60"/>
    </location>
</feature>
<name>A0A3S5BUB3_9PLAT</name>
<gene>
    <name evidence="2" type="ORF">PXEA_LOCUS33755</name>
</gene>
<evidence type="ECO:0000256" key="1">
    <source>
        <dbReference type="SAM" id="MobiDB-lite"/>
    </source>
</evidence>
<protein>
    <submittedName>
        <fullName evidence="2">Uncharacterized protein</fullName>
    </submittedName>
</protein>
<proteinExistence type="predicted"/>
<dbReference type="Proteomes" id="UP000784294">
    <property type="component" value="Unassembled WGS sequence"/>
</dbReference>
<reference evidence="2" key="1">
    <citation type="submission" date="2018-11" db="EMBL/GenBank/DDBJ databases">
        <authorList>
            <consortium name="Pathogen Informatics"/>
        </authorList>
    </citation>
    <scope>NUCLEOTIDE SEQUENCE</scope>
</reference>
<organism evidence="2 3">
    <name type="scientific">Protopolystoma xenopodis</name>
    <dbReference type="NCBI Taxonomy" id="117903"/>
    <lineage>
        <taxon>Eukaryota</taxon>
        <taxon>Metazoa</taxon>
        <taxon>Spiralia</taxon>
        <taxon>Lophotrochozoa</taxon>
        <taxon>Platyhelminthes</taxon>
        <taxon>Monogenea</taxon>
        <taxon>Polyopisthocotylea</taxon>
        <taxon>Polystomatidea</taxon>
        <taxon>Polystomatidae</taxon>
        <taxon>Protopolystoma</taxon>
    </lineage>
</organism>
<comment type="caution">
    <text evidence="2">The sequence shown here is derived from an EMBL/GenBank/DDBJ whole genome shotgun (WGS) entry which is preliminary data.</text>
</comment>